<protein>
    <recommendedName>
        <fullName evidence="2">Amidohydrolase-related domain-containing protein</fullName>
    </recommendedName>
</protein>
<dbReference type="PANTHER" id="PTHR21240:SF28">
    <property type="entry name" value="ISO-OROTATE DECARBOXYLASE (EUROFUNG)"/>
    <property type="match status" value="1"/>
</dbReference>
<dbReference type="PANTHER" id="PTHR21240">
    <property type="entry name" value="2-AMINO-3-CARBOXYLMUCONATE-6-SEMIALDEHYDE DECARBOXYLASE"/>
    <property type="match status" value="1"/>
</dbReference>
<sequence>KMIELDVPALIHTATCRNNRETYSNHFITEEGIAIMSLMDRKTLDTFPNLKIIMCHGGGSVPYQIGRWRAHRWRSKNVETFDDSLRKLYFDAVLYNKEGLDLLFKIVGTDRCMFGTENPGSGSSQHPDTGVWLDDLKPVIESIDWLTDQNKKDVFEDTAKKAFPRFSIA</sequence>
<reference evidence="3" key="1">
    <citation type="submission" date="2018-05" db="EMBL/GenBank/DDBJ databases">
        <authorList>
            <person name="Lanie J.A."/>
            <person name="Ng W.-L."/>
            <person name="Kazmierczak K.M."/>
            <person name="Andrzejewski T.M."/>
            <person name="Davidsen T.M."/>
            <person name="Wayne K.J."/>
            <person name="Tettelin H."/>
            <person name="Glass J.I."/>
            <person name="Rusch D."/>
            <person name="Podicherti R."/>
            <person name="Tsui H.-C.T."/>
            <person name="Winkler M.E."/>
        </authorList>
    </citation>
    <scope>NUCLEOTIDE SEQUENCE</scope>
</reference>
<dbReference type="InterPro" id="IPR006680">
    <property type="entry name" value="Amidohydro-rel"/>
</dbReference>
<accession>A0A383B9Q2</accession>
<feature type="non-terminal residue" evidence="3">
    <location>
        <position position="1"/>
    </location>
</feature>
<gene>
    <name evidence="3" type="ORF">METZ01_LOCUS469012</name>
</gene>
<dbReference type="Gene3D" id="3.20.20.140">
    <property type="entry name" value="Metal-dependent hydrolases"/>
    <property type="match status" value="1"/>
</dbReference>
<dbReference type="GO" id="GO:0019748">
    <property type="term" value="P:secondary metabolic process"/>
    <property type="evidence" value="ECO:0007669"/>
    <property type="project" value="TreeGrafter"/>
</dbReference>
<dbReference type="Pfam" id="PF04909">
    <property type="entry name" value="Amidohydro_2"/>
    <property type="match status" value="1"/>
</dbReference>
<organism evidence="3">
    <name type="scientific">marine metagenome</name>
    <dbReference type="NCBI Taxonomy" id="408172"/>
    <lineage>
        <taxon>unclassified sequences</taxon>
        <taxon>metagenomes</taxon>
        <taxon>ecological metagenomes</taxon>
    </lineage>
</organism>
<dbReference type="EMBL" id="UINC01198270">
    <property type="protein sequence ID" value="SVE16158.1"/>
    <property type="molecule type" value="Genomic_DNA"/>
</dbReference>
<dbReference type="InterPro" id="IPR032465">
    <property type="entry name" value="ACMSD"/>
</dbReference>
<dbReference type="GO" id="GO:0016831">
    <property type="term" value="F:carboxy-lyase activity"/>
    <property type="evidence" value="ECO:0007669"/>
    <property type="project" value="InterPro"/>
</dbReference>
<dbReference type="SUPFAM" id="SSF51556">
    <property type="entry name" value="Metallo-dependent hydrolases"/>
    <property type="match status" value="1"/>
</dbReference>
<dbReference type="GO" id="GO:0016787">
    <property type="term" value="F:hydrolase activity"/>
    <property type="evidence" value="ECO:0007669"/>
    <property type="project" value="InterPro"/>
</dbReference>
<keyword evidence="1" id="KW-0456">Lyase</keyword>
<dbReference type="InterPro" id="IPR032466">
    <property type="entry name" value="Metal_Hydrolase"/>
</dbReference>
<proteinExistence type="predicted"/>
<name>A0A383B9Q2_9ZZZZ</name>
<dbReference type="GO" id="GO:0005737">
    <property type="term" value="C:cytoplasm"/>
    <property type="evidence" value="ECO:0007669"/>
    <property type="project" value="TreeGrafter"/>
</dbReference>
<evidence type="ECO:0000256" key="1">
    <source>
        <dbReference type="ARBA" id="ARBA00023239"/>
    </source>
</evidence>
<dbReference type="AlphaFoldDB" id="A0A383B9Q2"/>
<evidence type="ECO:0000313" key="3">
    <source>
        <dbReference type="EMBL" id="SVE16158.1"/>
    </source>
</evidence>
<feature type="domain" description="Amidohydrolase-related" evidence="2">
    <location>
        <begin position="2"/>
        <end position="164"/>
    </location>
</feature>
<evidence type="ECO:0000259" key="2">
    <source>
        <dbReference type="Pfam" id="PF04909"/>
    </source>
</evidence>